<keyword evidence="5 10" id="KW-0418">Kinase</keyword>
<dbReference type="SUPFAM" id="SSF55874">
    <property type="entry name" value="ATPase domain of HSP90 chaperone/DNA topoisomerase II/histidine kinase"/>
    <property type="match status" value="1"/>
</dbReference>
<evidence type="ECO:0000256" key="6">
    <source>
        <dbReference type="ARBA" id="ARBA00022840"/>
    </source>
</evidence>
<evidence type="ECO:0000259" key="9">
    <source>
        <dbReference type="PROSITE" id="PS50112"/>
    </source>
</evidence>
<evidence type="ECO:0000256" key="4">
    <source>
        <dbReference type="ARBA" id="ARBA00022741"/>
    </source>
</evidence>
<evidence type="ECO:0000313" key="11">
    <source>
        <dbReference type="Proteomes" id="UP000531251"/>
    </source>
</evidence>
<dbReference type="InterPro" id="IPR000014">
    <property type="entry name" value="PAS"/>
</dbReference>
<reference evidence="10 11" key="1">
    <citation type="submission" date="2020-03" db="EMBL/GenBank/DDBJ databases">
        <title>Genomic Encyclopedia of Type Strains, Phase IV (KMG-IV): sequencing the most valuable type-strain genomes for metagenomic binning, comparative biology and taxonomic classification.</title>
        <authorList>
            <person name="Goeker M."/>
        </authorList>
    </citation>
    <scope>NUCLEOTIDE SEQUENCE [LARGE SCALE GENOMIC DNA]</scope>
    <source>
        <strain evidence="10 11">DSM 7225</strain>
    </source>
</reference>
<name>A0A7X5Y4H2_9SPHN</name>
<dbReference type="RefSeq" id="WP_125974859.1">
    <property type="nucleotide sequence ID" value="NZ_BAAADY010000016.1"/>
</dbReference>
<dbReference type="Gene3D" id="3.30.565.10">
    <property type="entry name" value="Histidine kinase-like ATPase, C-terminal domain"/>
    <property type="match status" value="1"/>
</dbReference>
<protein>
    <recommendedName>
        <fullName evidence="2">histidine kinase</fullName>
        <ecNumber evidence="2">2.7.13.3</ecNumber>
    </recommendedName>
</protein>
<keyword evidence="11" id="KW-1185">Reference proteome</keyword>
<keyword evidence="4" id="KW-0547">Nucleotide-binding</keyword>
<comment type="caution">
    <text evidence="10">The sequence shown here is derived from an EMBL/GenBank/DDBJ whole genome shotgun (WGS) entry which is preliminary data.</text>
</comment>
<dbReference type="InterPro" id="IPR036890">
    <property type="entry name" value="HATPase_C_sf"/>
</dbReference>
<evidence type="ECO:0000256" key="3">
    <source>
        <dbReference type="ARBA" id="ARBA00022679"/>
    </source>
</evidence>
<evidence type="ECO:0000256" key="7">
    <source>
        <dbReference type="ARBA" id="ARBA00023012"/>
    </source>
</evidence>
<dbReference type="GO" id="GO:0000160">
    <property type="term" value="P:phosphorelay signal transduction system"/>
    <property type="evidence" value="ECO:0007669"/>
    <property type="project" value="UniProtKB-KW"/>
</dbReference>
<dbReference type="SUPFAM" id="SSF55785">
    <property type="entry name" value="PYP-like sensor domain (PAS domain)"/>
    <property type="match status" value="1"/>
</dbReference>
<organism evidence="10 11">
    <name type="scientific">Sphingomonas trueperi</name>
    <dbReference type="NCBI Taxonomy" id="53317"/>
    <lineage>
        <taxon>Bacteria</taxon>
        <taxon>Pseudomonadati</taxon>
        <taxon>Pseudomonadota</taxon>
        <taxon>Alphaproteobacteria</taxon>
        <taxon>Sphingomonadales</taxon>
        <taxon>Sphingomonadaceae</taxon>
        <taxon>Sphingomonas</taxon>
    </lineage>
</organism>
<dbReference type="Proteomes" id="UP000531251">
    <property type="component" value="Unassembled WGS sequence"/>
</dbReference>
<dbReference type="EMBL" id="JAATJB010000014">
    <property type="protein sequence ID" value="NJB99306.1"/>
    <property type="molecule type" value="Genomic_DNA"/>
</dbReference>
<dbReference type="PANTHER" id="PTHR43065:SF46">
    <property type="entry name" value="C4-DICARBOXYLATE TRANSPORT SENSOR PROTEIN DCTB"/>
    <property type="match status" value="1"/>
</dbReference>
<dbReference type="PRINTS" id="PR00344">
    <property type="entry name" value="BCTRLSENSOR"/>
</dbReference>
<evidence type="ECO:0000313" key="10">
    <source>
        <dbReference type="EMBL" id="NJB99306.1"/>
    </source>
</evidence>
<dbReference type="InterPro" id="IPR005467">
    <property type="entry name" value="His_kinase_dom"/>
</dbReference>
<keyword evidence="7" id="KW-0902">Two-component regulatory system</keyword>
<dbReference type="Pfam" id="PF02518">
    <property type="entry name" value="HATPase_c"/>
    <property type="match status" value="1"/>
</dbReference>
<dbReference type="InterPro" id="IPR003594">
    <property type="entry name" value="HATPase_dom"/>
</dbReference>
<evidence type="ECO:0000256" key="1">
    <source>
        <dbReference type="ARBA" id="ARBA00000085"/>
    </source>
</evidence>
<dbReference type="PROSITE" id="PS50112">
    <property type="entry name" value="PAS"/>
    <property type="match status" value="1"/>
</dbReference>
<feature type="domain" description="PAS" evidence="9">
    <location>
        <begin position="72"/>
        <end position="108"/>
    </location>
</feature>
<dbReference type="SMART" id="SM00387">
    <property type="entry name" value="HATPase_c"/>
    <property type="match status" value="1"/>
</dbReference>
<dbReference type="Pfam" id="PF13188">
    <property type="entry name" value="PAS_8"/>
    <property type="match status" value="1"/>
</dbReference>
<dbReference type="Gene3D" id="3.30.450.20">
    <property type="entry name" value="PAS domain"/>
    <property type="match status" value="1"/>
</dbReference>
<keyword evidence="6" id="KW-0067">ATP-binding</keyword>
<dbReference type="AlphaFoldDB" id="A0A7X5Y4H2"/>
<dbReference type="InterPro" id="IPR035965">
    <property type="entry name" value="PAS-like_dom_sf"/>
</dbReference>
<dbReference type="EC" id="2.7.13.3" evidence="2"/>
<dbReference type="GO" id="GO:0004673">
    <property type="term" value="F:protein histidine kinase activity"/>
    <property type="evidence" value="ECO:0007669"/>
    <property type="project" value="UniProtKB-EC"/>
</dbReference>
<keyword evidence="3" id="KW-0808">Transferase</keyword>
<evidence type="ECO:0000256" key="5">
    <source>
        <dbReference type="ARBA" id="ARBA00022777"/>
    </source>
</evidence>
<dbReference type="InterPro" id="IPR004358">
    <property type="entry name" value="Sig_transdc_His_kin-like_C"/>
</dbReference>
<dbReference type="PROSITE" id="PS50109">
    <property type="entry name" value="HIS_KIN"/>
    <property type="match status" value="1"/>
</dbReference>
<proteinExistence type="predicted"/>
<feature type="domain" description="Histidine kinase" evidence="8">
    <location>
        <begin position="181"/>
        <end position="390"/>
    </location>
</feature>
<accession>A0A7X5Y4H2</accession>
<dbReference type="GO" id="GO:0005524">
    <property type="term" value="F:ATP binding"/>
    <property type="evidence" value="ECO:0007669"/>
    <property type="project" value="UniProtKB-KW"/>
</dbReference>
<sequence>MGSRGWSALLRGMLLLLAGGAFAVAWSAGLYASALVSALAALWGVVTGIVEAQRPKLVPVAAPMPAPDPSHRERRLTALLDLSPAPIVTLDGEGRLHAINRAARRLFGAADLVAEPPALLVEAIGDASGRAATVAIGGRSYALTTSDFALGGARSRLAALVDIDAELKAAEAAMLRDLVQVLSHEIVNALTPIASLSRTAADMLDEPAPSISALRDAVGTVARRAEGLQRFGEAYRSLARLPAPRFAPLDLREGAEDLARLFHTRWPALPLAFEAAAPVRLHGDADQLTAALWALLQNAAEAVGDDAGGKVGLLLWRDERAAYWQVRDNGPGVAEADRGAIFRPFFTTKPQGSGVGLALARQILLAHGGDLTLLAGEGGARFEAMLPIAPQG</sequence>
<comment type="catalytic activity">
    <reaction evidence="1">
        <text>ATP + protein L-histidine = ADP + protein N-phospho-L-histidine.</text>
        <dbReference type="EC" id="2.7.13.3"/>
    </reaction>
</comment>
<gene>
    <name evidence="10" type="ORF">GGR89_003647</name>
</gene>
<evidence type="ECO:0000259" key="8">
    <source>
        <dbReference type="PROSITE" id="PS50109"/>
    </source>
</evidence>
<dbReference type="PANTHER" id="PTHR43065">
    <property type="entry name" value="SENSOR HISTIDINE KINASE"/>
    <property type="match status" value="1"/>
</dbReference>
<evidence type="ECO:0000256" key="2">
    <source>
        <dbReference type="ARBA" id="ARBA00012438"/>
    </source>
</evidence>